<evidence type="ECO:0000256" key="1">
    <source>
        <dbReference type="ARBA" id="ARBA00022574"/>
    </source>
</evidence>
<keyword evidence="1 5" id="KW-0853">WD repeat</keyword>
<evidence type="ECO:0000256" key="5">
    <source>
        <dbReference type="PROSITE-ProRule" id="PRU00221"/>
    </source>
</evidence>
<keyword evidence="7" id="KW-1185">Reference proteome</keyword>
<dbReference type="SMART" id="SM00320">
    <property type="entry name" value="WD40"/>
    <property type="match status" value="5"/>
</dbReference>
<dbReference type="PROSITE" id="PS50294">
    <property type="entry name" value="WD_REPEATS_REGION"/>
    <property type="match status" value="2"/>
</dbReference>
<evidence type="ECO:0000313" key="7">
    <source>
        <dbReference type="Proteomes" id="UP001187531"/>
    </source>
</evidence>
<dbReference type="Proteomes" id="UP001187531">
    <property type="component" value="Unassembled WGS sequence"/>
</dbReference>
<dbReference type="PANTHER" id="PTHR19857:SF19">
    <property type="entry name" value="26S PROTEASOME REGULATORY SUBUNIT RPN14"/>
    <property type="match status" value="1"/>
</dbReference>
<dbReference type="InterPro" id="IPR036322">
    <property type="entry name" value="WD40_repeat_dom_sf"/>
</dbReference>
<evidence type="ECO:0008006" key="8">
    <source>
        <dbReference type="Google" id="ProtNLM"/>
    </source>
</evidence>
<accession>A0AA88HUD6</accession>
<comment type="similarity">
    <text evidence="4">Belongs to the WD repeat PAAF1/RPN14 family.</text>
</comment>
<dbReference type="Pfam" id="PF00400">
    <property type="entry name" value="WD40"/>
    <property type="match status" value="2"/>
</dbReference>
<evidence type="ECO:0000256" key="2">
    <source>
        <dbReference type="ARBA" id="ARBA00022737"/>
    </source>
</evidence>
<feature type="repeat" description="WD" evidence="5">
    <location>
        <begin position="185"/>
        <end position="226"/>
    </location>
</feature>
<dbReference type="PANTHER" id="PTHR19857">
    <property type="entry name" value="MITOCHONDRIAL DIVISION PROTEIN 1-RELATED"/>
    <property type="match status" value="1"/>
</dbReference>
<dbReference type="PROSITE" id="PS50082">
    <property type="entry name" value="WD_REPEATS_2"/>
    <property type="match status" value="2"/>
</dbReference>
<feature type="repeat" description="WD" evidence="5">
    <location>
        <begin position="143"/>
        <end position="184"/>
    </location>
</feature>
<evidence type="ECO:0000313" key="6">
    <source>
        <dbReference type="EMBL" id="KAK2715233.1"/>
    </source>
</evidence>
<comment type="caution">
    <text evidence="6">The sequence shown here is derived from an EMBL/GenBank/DDBJ whole genome shotgun (WGS) entry which is preliminary data.</text>
</comment>
<evidence type="ECO:0000256" key="4">
    <source>
        <dbReference type="ARBA" id="ARBA00038321"/>
    </source>
</evidence>
<dbReference type="SUPFAM" id="SSF50978">
    <property type="entry name" value="WD40 repeat-like"/>
    <property type="match status" value="1"/>
</dbReference>
<name>A0AA88HUD6_ARTSF</name>
<sequence length="405" mass="44132">MLSNRKDVMIVKLFLYRIKMPKIGIIQIQHDWDEVLKEKGKIWISFKYPGEIAVQGHVDFSGPMALASSGFEVIDFNACLLKLKHIESSVMCVFLSPKQKLDSVFKKSTDNLDVTSGGLGVATSSGSDINIFDTATGKVLRTLQGHLGEVRVVKFFPSGIVVLSGGADFQLKVWCAKTGSCAATFKGHSAAISDVGIVERGRNIVSVSKDGTAKLWDCGKSECIATVYAETGVITSCALLNAPNDFDLKFPSGTAHEREVGTEKKLLVLAKEDGSLICVSLFTRQVLFTRKMPSVINTVVSDSHLIYAGCDDGTIIVLNPSHHEEPRFLSQLCSSSVYSILPFKSGFISSHRDGTVIYIDFRNPLLHTQLTGSYCDPVLKVVTDGECVFTCCRDGVIRKFSAKAI</sequence>
<proteinExistence type="inferred from homology"/>
<gene>
    <name evidence="6" type="ORF">QYM36_010022</name>
</gene>
<dbReference type="Gene3D" id="2.130.10.10">
    <property type="entry name" value="YVTN repeat-like/Quinoprotein amine dehydrogenase"/>
    <property type="match status" value="2"/>
</dbReference>
<organism evidence="6 7">
    <name type="scientific">Artemia franciscana</name>
    <name type="common">Brine shrimp</name>
    <name type="synonym">Artemia sanfranciscana</name>
    <dbReference type="NCBI Taxonomy" id="6661"/>
    <lineage>
        <taxon>Eukaryota</taxon>
        <taxon>Metazoa</taxon>
        <taxon>Ecdysozoa</taxon>
        <taxon>Arthropoda</taxon>
        <taxon>Crustacea</taxon>
        <taxon>Branchiopoda</taxon>
        <taxon>Anostraca</taxon>
        <taxon>Artemiidae</taxon>
        <taxon>Artemia</taxon>
    </lineage>
</organism>
<keyword evidence="3" id="KW-0647">Proteasome</keyword>
<evidence type="ECO:0000256" key="3">
    <source>
        <dbReference type="ARBA" id="ARBA00022942"/>
    </source>
</evidence>
<reference evidence="6" key="1">
    <citation type="submission" date="2023-07" db="EMBL/GenBank/DDBJ databases">
        <title>Chromosome-level genome assembly of Artemia franciscana.</title>
        <authorList>
            <person name="Jo E."/>
        </authorList>
    </citation>
    <scope>NUCLEOTIDE SEQUENCE</scope>
    <source>
        <tissue evidence="6">Whole body</tissue>
    </source>
</reference>
<dbReference type="InterPro" id="IPR001680">
    <property type="entry name" value="WD40_rpt"/>
</dbReference>
<dbReference type="GO" id="GO:0000502">
    <property type="term" value="C:proteasome complex"/>
    <property type="evidence" value="ECO:0007669"/>
    <property type="project" value="UniProtKB-KW"/>
</dbReference>
<keyword evidence="2" id="KW-0677">Repeat</keyword>
<protein>
    <recommendedName>
        <fullName evidence="8">Proteasomal ATPase-associated factor 1</fullName>
    </recommendedName>
</protein>
<dbReference type="EMBL" id="JAVRJZ010000012">
    <property type="protein sequence ID" value="KAK2715233.1"/>
    <property type="molecule type" value="Genomic_DNA"/>
</dbReference>
<dbReference type="InterPro" id="IPR051179">
    <property type="entry name" value="WD_repeat_multifunction"/>
</dbReference>
<dbReference type="InterPro" id="IPR015943">
    <property type="entry name" value="WD40/YVTN_repeat-like_dom_sf"/>
</dbReference>
<dbReference type="AlphaFoldDB" id="A0AA88HUD6"/>